<keyword evidence="2" id="KW-1185">Reference proteome</keyword>
<reference evidence="1" key="1">
    <citation type="submission" date="2023-10" db="EMBL/GenBank/DDBJ databases">
        <title>Genome assemblies of two species of porcelain crab, Petrolisthes cinctipes and Petrolisthes manimaculis (Anomura: Porcellanidae).</title>
        <authorList>
            <person name="Angst P."/>
        </authorList>
    </citation>
    <scope>NUCLEOTIDE SEQUENCE</scope>
    <source>
        <strain evidence="1">PB745_01</strain>
        <tissue evidence="1">Gill</tissue>
    </source>
</reference>
<dbReference type="AlphaFoldDB" id="A0AAE1BTR2"/>
<gene>
    <name evidence="1" type="ORF">Pcinc_036961</name>
</gene>
<accession>A0AAE1BTR2</accession>
<name>A0AAE1BTR2_PETCI</name>
<dbReference type="Proteomes" id="UP001286313">
    <property type="component" value="Unassembled WGS sequence"/>
</dbReference>
<evidence type="ECO:0000313" key="1">
    <source>
        <dbReference type="EMBL" id="KAK3856726.1"/>
    </source>
</evidence>
<protein>
    <submittedName>
        <fullName evidence="1">Uncharacterized protein</fullName>
    </submittedName>
</protein>
<organism evidence="1 2">
    <name type="scientific">Petrolisthes cinctipes</name>
    <name type="common">Flat porcelain crab</name>
    <dbReference type="NCBI Taxonomy" id="88211"/>
    <lineage>
        <taxon>Eukaryota</taxon>
        <taxon>Metazoa</taxon>
        <taxon>Ecdysozoa</taxon>
        <taxon>Arthropoda</taxon>
        <taxon>Crustacea</taxon>
        <taxon>Multicrustacea</taxon>
        <taxon>Malacostraca</taxon>
        <taxon>Eumalacostraca</taxon>
        <taxon>Eucarida</taxon>
        <taxon>Decapoda</taxon>
        <taxon>Pleocyemata</taxon>
        <taxon>Anomura</taxon>
        <taxon>Galatheoidea</taxon>
        <taxon>Porcellanidae</taxon>
        <taxon>Petrolisthes</taxon>
    </lineage>
</organism>
<feature type="non-terminal residue" evidence="1">
    <location>
        <position position="1"/>
    </location>
</feature>
<evidence type="ECO:0000313" key="2">
    <source>
        <dbReference type="Proteomes" id="UP001286313"/>
    </source>
</evidence>
<sequence length="100" mass="11473">FINYHPPPPHTHILNNPSIYLTLLNTPHMFPSSLTFDNLPCPAFLRSAIRQESRVTVFVINPTSNLFITPFLTPTRNDDCQFHRQRRVTPADLQSTQTEG</sequence>
<proteinExistence type="predicted"/>
<dbReference type="EMBL" id="JAWQEG010005805">
    <property type="protein sequence ID" value="KAK3856726.1"/>
    <property type="molecule type" value="Genomic_DNA"/>
</dbReference>
<comment type="caution">
    <text evidence="1">The sequence shown here is derived from an EMBL/GenBank/DDBJ whole genome shotgun (WGS) entry which is preliminary data.</text>
</comment>